<reference evidence="2 3" key="1">
    <citation type="submission" date="2011-09" db="EMBL/GenBank/DDBJ databases">
        <authorList>
            <person name="Weinstock G."/>
            <person name="Sodergren E."/>
            <person name="Clifton S."/>
            <person name="Fulton L."/>
            <person name="Fulton B."/>
            <person name="Courtney L."/>
            <person name="Fronick C."/>
            <person name="Harrison M."/>
            <person name="Strong C."/>
            <person name="Farmer C."/>
            <person name="Delahaunty K."/>
            <person name="Markovic C."/>
            <person name="Hall O."/>
            <person name="Minx P."/>
            <person name="Tomlinson C."/>
            <person name="Mitreva M."/>
            <person name="Hou S."/>
            <person name="Chen J."/>
            <person name="Wollam A."/>
            <person name="Pepin K.H."/>
            <person name="Johnson M."/>
            <person name="Bhonagiri V."/>
            <person name="Zhang X."/>
            <person name="Suruliraj S."/>
            <person name="Warren W."/>
            <person name="Chinwalla A."/>
            <person name="Mardis E.R."/>
            <person name="Wilson R.K."/>
        </authorList>
    </citation>
    <scope>NUCLEOTIDE SEQUENCE [LARGE SCALE GENOMIC DNA]</scope>
    <source>
        <strain evidence="2 3">F0439</strain>
    </source>
</reference>
<organism evidence="2 3">
    <name type="scientific">Lentilactobacillus parafarraginis F0439</name>
    <dbReference type="NCBI Taxonomy" id="797515"/>
    <lineage>
        <taxon>Bacteria</taxon>
        <taxon>Bacillati</taxon>
        <taxon>Bacillota</taxon>
        <taxon>Bacilli</taxon>
        <taxon>Lactobacillales</taxon>
        <taxon>Lactobacillaceae</taxon>
        <taxon>Lentilactobacillus</taxon>
    </lineage>
</organism>
<gene>
    <name evidence="2" type="ORF">HMPREF9103_00216</name>
</gene>
<sequence length="58" mass="6526">MPTNNSHPFESSSRQDFRNSVSPSLFSGIMNKSTMRLIMNQPLANFTAGFINNQSFLD</sequence>
<accession>G9ZKG8</accession>
<dbReference type="EMBL" id="AGEY01000012">
    <property type="protein sequence ID" value="EHM01097.1"/>
    <property type="molecule type" value="Genomic_DNA"/>
</dbReference>
<dbReference type="Proteomes" id="UP000004625">
    <property type="component" value="Unassembled WGS sequence"/>
</dbReference>
<feature type="region of interest" description="Disordered" evidence="1">
    <location>
        <begin position="1"/>
        <end position="21"/>
    </location>
</feature>
<proteinExistence type="predicted"/>
<name>G9ZKG8_9LACO</name>
<evidence type="ECO:0000313" key="3">
    <source>
        <dbReference type="Proteomes" id="UP000004625"/>
    </source>
</evidence>
<dbReference type="AlphaFoldDB" id="G9ZKG8"/>
<comment type="caution">
    <text evidence="2">The sequence shown here is derived from an EMBL/GenBank/DDBJ whole genome shotgun (WGS) entry which is preliminary data.</text>
</comment>
<evidence type="ECO:0000313" key="2">
    <source>
        <dbReference type="EMBL" id="EHM01097.1"/>
    </source>
</evidence>
<evidence type="ECO:0000256" key="1">
    <source>
        <dbReference type="SAM" id="MobiDB-lite"/>
    </source>
</evidence>
<dbReference type="HOGENOM" id="CLU_2973801_0_0_9"/>
<keyword evidence="3" id="KW-1185">Reference proteome</keyword>
<protein>
    <submittedName>
        <fullName evidence="2">Uncharacterized protein</fullName>
    </submittedName>
</protein>